<feature type="compositionally biased region" description="Basic and acidic residues" evidence="1">
    <location>
        <begin position="18"/>
        <end position="27"/>
    </location>
</feature>
<reference evidence="2" key="1">
    <citation type="submission" date="2021-01" db="EMBL/GenBank/DDBJ databases">
        <authorList>
            <person name="Corre E."/>
            <person name="Pelletier E."/>
            <person name="Niang G."/>
            <person name="Scheremetjew M."/>
            <person name="Finn R."/>
            <person name="Kale V."/>
            <person name="Holt S."/>
            <person name="Cochrane G."/>
            <person name="Meng A."/>
            <person name="Brown T."/>
            <person name="Cohen L."/>
        </authorList>
    </citation>
    <scope>NUCLEOTIDE SEQUENCE</scope>
    <source>
        <strain evidence="2">CCMP 410</strain>
    </source>
</reference>
<gene>
    <name evidence="2" type="ORF">GOCE00092_LOCUS10883</name>
    <name evidence="3" type="ORF">GOCE00092_LOCUS10884</name>
</gene>
<dbReference type="AlphaFoldDB" id="A0A6U5KFR0"/>
<organism evidence="2">
    <name type="scientific">Grammatophora oceanica</name>
    <dbReference type="NCBI Taxonomy" id="210454"/>
    <lineage>
        <taxon>Eukaryota</taxon>
        <taxon>Sar</taxon>
        <taxon>Stramenopiles</taxon>
        <taxon>Ochrophyta</taxon>
        <taxon>Bacillariophyta</taxon>
        <taxon>Fragilariophyceae</taxon>
        <taxon>Fragilariophycidae</taxon>
        <taxon>Rhabdonematales</taxon>
        <taxon>Grammatophoraceae</taxon>
        <taxon>Grammatophora</taxon>
    </lineage>
</organism>
<evidence type="ECO:0000256" key="1">
    <source>
        <dbReference type="SAM" id="MobiDB-lite"/>
    </source>
</evidence>
<proteinExistence type="predicted"/>
<dbReference type="EMBL" id="HBGK01021327">
    <property type="protein sequence ID" value="CAD9281972.1"/>
    <property type="molecule type" value="Transcribed_RNA"/>
</dbReference>
<protein>
    <submittedName>
        <fullName evidence="2">Uncharacterized protein</fullName>
    </submittedName>
</protein>
<feature type="compositionally biased region" description="Polar residues" evidence="1">
    <location>
        <begin position="35"/>
        <end position="51"/>
    </location>
</feature>
<accession>A0A6U5KFR0</accession>
<dbReference type="EMBL" id="HBGK01021328">
    <property type="protein sequence ID" value="CAD9281973.1"/>
    <property type="molecule type" value="Transcribed_RNA"/>
</dbReference>
<evidence type="ECO:0000313" key="3">
    <source>
        <dbReference type="EMBL" id="CAD9281973.1"/>
    </source>
</evidence>
<sequence>MGWPDLYSMLETCQVNSKKEDVKELGDPNRGPHVSMSSRSPRVNSPLHQRSVNSVCESRSWSCRDALRTTGFGKQPILPLLFTTSTSGILPGLAPLLESSGFSSGMPHQAGSGC</sequence>
<name>A0A6U5KFR0_9STRA</name>
<feature type="region of interest" description="Disordered" evidence="1">
    <location>
        <begin position="18"/>
        <end position="51"/>
    </location>
</feature>
<evidence type="ECO:0000313" key="2">
    <source>
        <dbReference type="EMBL" id="CAD9281972.1"/>
    </source>
</evidence>